<protein>
    <submittedName>
        <fullName evidence="4">P-loop containing nucleoside triphosphate hydrolase protein</fullName>
    </submittedName>
</protein>
<evidence type="ECO:0000256" key="1">
    <source>
        <dbReference type="ARBA" id="ARBA00022741"/>
    </source>
</evidence>
<feature type="domain" description="Tr-type G" evidence="3">
    <location>
        <begin position="12"/>
        <end position="249"/>
    </location>
</feature>
<dbReference type="GO" id="GO:0016787">
    <property type="term" value="F:hydrolase activity"/>
    <property type="evidence" value="ECO:0007669"/>
    <property type="project" value="UniProtKB-KW"/>
</dbReference>
<evidence type="ECO:0000256" key="2">
    <source>
        <dbReference type="ARBA" id="ARBA00023134"/>
    </source>
</evidence>
<keyword evidence="2" id="KW-0342">GTP-binding</keyword>
<dbReference type="Gene3D" id="3.40.50.300">
    <property type="entry name" value="P-loop containing nucleotide triphosphate hydrolases"/>
    <property type="match status" value="1"/>
</dbReference>
<reference evidence="4" key="1">
    <citation type="submission" date="2017-08" db="EMBL/GenBank/DDBJ databases">
        <authorList>
            <person name="Polle J.E."/>
            <person name="Barry K."/>
            <person name="Cushman J."/>
            <person name="Schmutz J."/>
            <person name="Tran D."/>
            <person name="Hathwaick L.T."/>
            <person name="Yim W.C."/>
            <person name="Jenkins J."/>
            <person name="Mckie-Krisberg Z.M."/>
            <person name="Prochnik S."/>
            <person name="Lindquist E."/>
            <person name="Dockter R.B."/>
            <person name="Adam C."/>
            <person name="Molina H."/>
            <person name="Bunkerborg J."/>
            <person name="Jin E."/>
            <person name="Buchheim M."/>
            <person name="Magnuson J."/>
        </authorList>
    </citation>
    <scope>NUCLEOTIDE SEQUENCE</scope>
    <source>
        <strain evidence="4">CCAP 19/18</strain>
    </source>
</reference>
<evidence type="ECO:0000313" key="5">
    <source>
        <dbReference type="Proteomes" id="UP000815325"/>
    </source>
</evidence>
<keyword evidence="1" id="KW-0547">Nucleotide-binding</keyword>
<evidence type="ECO:0000313" key="4">
    <source>
        <dbReference type="EMBL" id="KAF5831532.1"/>
    </source>
</evidence>
<dbReference type="EMBL" id="MU069941">
    <property type="protein sequence ID" value="KAF5831532.1"/>
    <property type="molecule type" value="Genomic_DNA"/>
</dbReference>
<gene>
    <name evidence="4" type="ORF">DUNSADRAFT_13005</name>
</gene>
<dbReference type="PROSITE" id="PS51722">
    <property type="entry name" value="G_TR_2"/>
    <property type="match status" value="1"/>
</dbReference>
<dbReference type="PANTHER" id="PTHR23115">
    <property type="entry name" value="TRANSLATION FACTOR"/>
    <property type="match status" value="1"/>
</dbReference>
<proteinExistence type="predicted"/>
<sequence>MESAATHHHKARGILSVAVLGSRCAGKSTLLGHLLVKIGGIEPQGMAHRLARAEQDANDAGQRDAAYAWVVYKRKAERSLSMTLDLNVQCCTTCKHKITFTDTPGTREAVRFVARGVAGQDAAVVVVDASCADPLGERAVADTDQGLLYEHVLIAYGMGIRQLVVAINKMDAVNFSQERFEEVQAEVLKVLKKANYNEEQRRKVVFVPVAGLPGDNLDELSGRMPWFERTQGATLLEAIEAFRPLARPTQPLHQPEQQQQQQQNGKEAVAKGGYAGLVMPVQCVIKVSGIGTVCLGRIEAGSAKAGMQVGFVPCMSRHKGLILACPVKSLESHCESFVCASSSSHSSSTAGAGPHSCSFGSSGHDGVLGPGHSVGMALRGITQRQLRKGWVAVDAEHPPKLVSAGDPW</sequence>
<dbReference type="Pfam" id="PF00009">
    <property type="entry name" value="GTP_EFTU"/>
    <property type="match status" value="1"/>
</dbReference>
<keyword evidence="5" id="KW-1185">Reference proteome</keyword>
<organism evidence="4 5">
    <name type="scientific">Dunaliella salina</name>
    <name type="common">Green alga</name>
    <name type="synonym">Protococcus salinus</name>
    <dbReference type="NCBI Taxonomy" id="3046"/>
    <lineage>
        <taxon>Eukaryota</taxon>
        <taxon>Viridiplantae</taxon>
        <taxon>Chlorophyta</taxon>
        <taxon>core chlorophytes</taxon>
        <taxon>Chlorophyceae</taxon>
        <taxon>CS clade</taxon>
        <taxon>Chlamydomonadales</taxon>
        <taxon>Dunaliellaceae</taxon>
        <taxon>Dunaliella</taxon>
    </lineage>
</organism>
<evidence type="ECO:0000259" key="3">
    <source>
        <dbReference type="PROSITE" id="PS51722"/>
    </source>
</evidence>
<name>A0ABQ7GAA0_DUNSA</name>
<accession>A0ABQ7GAA0</accession>
<dbReference type="Proteomes" id="UP000815325">
    <property type="component" value="Unassembled WGS sequence"/>
</dbReference>
<dbReference type="InterPro" id="IPR050100">
    <property type="entry name" value="TRAFAC_GTPase_members"/>
</dbReference>
<dbReference type="Gene3D" id="2.40.30.10">
    <property type="entry name" value="Translation factors"/>
    <property type="match status" value="1"/>
</dbReference>
<dbReference type="InterPro" id="IPR027417">
    <property type="entry name" value="P-loop_NTPase"/>
</dbReference>
<comment type="caution">
    <text evidence="4">The sequence shown here is derived from an EMBL/GenBank/DDBJ whole genome shotgun (WGS) entry which is preliminary data.</text>
</comment>
<dbReference type="SUPFAM" id="SSF50447">
    <property type="entry name" value="Translation proteins"/>
    <property type="match status" value="1"/>
</dbReference>
<dbReference type="SUPFAM" id="SSF52540">
    <property type="entry name" value="P-loop containing nucleoside triphosphate hydrolases"/>
    <property type="match status" value="1"/>
</dbReference>
<dbReference type="InterPro" id="IPR000795">
    <property type="entry name" value="T_Tr_GTP-bd_dom"/>
</dbReference>
<dbReference type="InterPro" id="IPR009000">
    <property type="entry name" value="Transl_B-barrel_sf"/>
</dbReference>
<keyword evidence="4" id="KW-0378">Hydrolase</keyword>